<dbReference type="AlphaFoldDB" id="A0AAX1QQR1"/>
<dbReference type="Proteomes" id="UP000252427">
    <property type="component" value="Unassembled WGS sequence"/>
</dbReference>
<evidence type="ECO:0000256" key="1">
    <source>
        <dbReference type="SAM" id="Phobius"/>
    </source>
</evidence>
<evidence type="ECO:0000313" key="2">
    <source>
        <dbReference type="EMBL" id="RBM75759.1"/>
    </source>
</evidence>
<keyword evidence="1" id="KW-0812">Transmembrane</keyword>
<organism evidence="2 3">
    <name type="scientific">Vibrio paracholerae</name>
    <dbReference type="NCBI Taxonomy" id="650003"/>
    <lineage>
        <taxon>Bacteria</taxon>
        <taxon>Pseudomonadati</taxon>
        <taxon>Pseudomonadota</taxon>
        <taxon>Gammaproteobacteria</taxon>
        <taxon>Vibrionales</taxon>
        <taxon>Vibrionaceae</taxon>
        <taxon>Vibrio</taxon>
    </lineage>
</organism>
<keyword evidence="1" id="KW-0472">Membrane</keyword>
<comment type="caution">
    <text evidence="2">The sequence shown here is derived from an EMBL/GenBank/DDBJ whole genome shotgun (WGS) entry which is preliminary data.</text>
</comment>
<gene>
    <name evidence="2" type="ORF">DLR70_16175</name>
</gene>
<feature type="non-terminal residue" evidence="2">
    <location>
        <position position="1"/>
    </location>
</feature>
<feature type="transmembrane region" description="Helical" evidence="1">
    <location>
        <begin position="181"/>
        <end position="211"/>
    </location>
</feature>
<name>A0AAX1QQR1_9VIBR</name>
<reference evidence="2 3" key="1">
    <citation type="submission" date="2018-06" db="EMBL/GenBank/DDBJ databases">
        <title>Draft genome sequences of nine Vibrio sp. clinical isolates from across the United States representing the closest known relative of Vibrio cholerae.</title>
        <authorList>
            <person name="Islam M.T."/>
            <person name="Liang K."/>
            <person name="Im M.S."/>
            <person name="Winkjer J."/>
            <person name="Busby S."/>
            <person name="Batra D."/>
            <person name="Rowe L."/>
            <person name="Tarr C.L."/>
            <person name="Boucher Y."/>
        </authorList>
    </citation>
    <scope>NUCLEOTIDE SEQUENCE [LARGE SCALE GENOMIC DNA]</scope>
    <source>
        <strain evidence="2 3">2016V-1114</strain>
    </source>
</reference>
<keyword evidence="1" id="KW-1133">Transmembrane helix</keyword>
<protein>
    <recommendedName>
        <fullName evidence="4">O-antigen ligase domain-containing protein</fullName>
    </recommendedName>
</protein>
<evidence type="ECO:0000313" key="3">
    <source>
        <dbReference type="Proteomes" id="UP000252427"/>
    </source>
</evidence>
<feature type="transmembrane region" description="Helical" evidence="1">
    <location>
        <begin position="12"/>
        <end position="36"/>
    </location>
</feature>
<evidence type="ECO:0008006" key="4">
    <source>
        <dbReference type="Google" id="ProtNLM"/>
    </source>
</evidence>
<proteinExistence type="predicted"/>
<feature type="transmembrane region" description="Helical" evidence="1">
    <location>
        <begin position="42"/>
        <end position="58"/>
    </location>
</feature>
<dbReference type="EMBL" id="QKKS01000045">
    <property type="protein sequence ID" value="RBM75759.1"/>
    <property type="molecule type" value="Genomic_DNA"/>
</dbReference>
<sequence length="222" mass="25162">GSSLSSSAVGIFFAFYFSLVRKNIPFLLVTFIYIILTGSRTGTVLFVLLLFVSLTKYWSFWRLRLSKKTCLSLFFMAPFFMSTLIWMLNSSIGRIVNRAFTIKADDSFTGRSNTTGAVFDRLLSELPGSLFWGLKNTSWISDSAFTSIAAQSGILLLFVFLGYLFYLLFNTSLDAITKIIFIIVATLGGWTIGDFFIPVVTFLYTLTFLIYEKNTTHYHRAQ</sequence>
<accession>A0AAX1QQR1</accession>
<feature type="transmembrane region" description="Helical" evidence="1">
    <location>
        <begin position="70"/>
        <end position="88"/>
    </location>
</feature>
<feature type="transmembrane region" description="Helical" evidence="1">
    <location>
        <begin position="148"/>
        <end position="169"/>
    </location>
</feature>